<reference evidence="1 2" key="1">
    <citation type="submission" date="2018-03" db="EMBL/GenBank/DDBJ databases">
        <title>Ahniella affigens gen. nov., sp. nov., a gammaproteobacterium isolated from sandy soil near a stream.</title>
        <authorList>
            <person name="Ko Y."/>
            <person name="Kim J.-H."/>
        </authorList>
    </citation>
    <scope>NUCLEOTIDE SEQUENCE [LARGE SCALE GENOMIC DNA]</scope>
    <source>
        <strain evidence="1 2">D13</strain>
    </source>
</reference>
<protein>
    <submittedName>
        <fullName evidence="1">Uncharacterized protein</fullName>
    </submittedName>
</protein>
<gene>
    <name evidence="1" type="ORF">C7S18_10425</name>
</gene>
<reference evidence="1 2" key="2">
    <citation type="submission" date="2018-03" db="EMBL/GenBank/DDBJ databases">
        <authorList>
            <person name="Keele B.F."/>
        </authorList>
    </citation>
    <scope>NUCLEOTIDE SEQUENCE [LARGE SCALE GENOMIC DNA]</scope>
    <source>
        <strain evidence="1 2">D13</strain>
    </source>
</reference>
<dbReference type="AlphaFoldDB" id="A0A2P1PRV8"/>
<dbReference type="KEGG" id="xba:C7S18_10425"/>
<accession>A0A2P1PRV8</accession>
<dbReference type="EMBL" id="CP027860">
    <property type="protein sequence ID" value="AVP97586.1"/>
    <property type="molecule type" value="Genomic_DNA"/>
</dbReference>
<evidence type="ECO:0000313" key="1">
    <source>
        <dbReference type="EMBL" id="AVP97586.1"/>
    </source>
</evidence>
<evidence type="ECO:0000313" key="2">
    <source>
        <dbReference type="Proteomes" id="UP000241074"/>
    </source>
</evidence>
<proteinExistence type="predicted"/>
<sequence>MGSWVPAEYYRLAPANPAFWPMACPIVEQEATGLDVDQVWCGKGAMVRMMTVNPISMRKQPFIACWA</sequence>
<keyword evidence="2" id="KW-1185">Reference proteome</keyword>
<organism evidence="1 2">
    <name type="scientific">Ahniella affigens</name>
    <dbReference type="NCBI Taxonomy" id="2021234"/>
    <lineage>
        <taxon>Bacteria</taxon>
        <taxon>Pseudomonadati</taxon>
        <taxon>Pseudomonadota</taxon>
        <taxon>Gammaproteobacteria</taxon>
        <taxon>Lysobacterales</taxon>
        <taxon>Rhodanobacteraceae</taxon>
        <taxon>Ahniella</taxon>
    </lineage>
</organism>
<dbReference type="Proteomes" id="UP000241074">
    <property type="component" value="Chromosome"/>
</dbReference>
<name>A0A2P1PRV8_9GAMM</name>